<name>A0A381YYL2_9ZZZZ</name>
<dbReference type="GO" id="GO:0004553">
    <property type="term" value="F:hydrolase activity, hydrolyzing O-glycosyl compounds"/>
    <property type="evidence" value="ECO:0007669"/>
    <property type="project" value="InterPro"/>
</dbReference>
<dbReference type="InterPro" id="IPR036439">
    <property type="entry name" value="Dockerin_dom_sf"/>
</dbReference>
<sequence>GDGGNEGNLLAVLALNPEYSGTGAEVAVTISDFVVSGINPFTGGSVTLNACDADLDPFNGCFDVDTFSTPEADCAGIPGGSAVVDECGECGGDGTSCIGNECISDSGEIGFLDCELCCWDTGLLSWLGDGYCDEMGGCWIEGPQYDCPELGYDCGDCNDEWDGSNSSGLCTESPCAPLYDTNGDGIVNILDVIMVVNLILGIGDLDCSIDYDNDGTVNILDLVMMINIILEG</sequence>
<evidence type="ECO:0000313" key="2">
    <source>
        <dbReference type="EMBL" id="SVA82040.1"/>
    </source>
</evidence>
<dbReference type="GO" id="GO:0000272">
    <property type="term" value="P:polysaccharide catabolic process"/>
    <property type="evidence" value="ECO:0007669"/>
    <property type="project" value="InterPro"/>
</dbReference>
<dbReference type="PROSITE" id="PS51766">
    <property type="entry name" value="DOCKERIN"/>
    <property type="match status" value="1"/>
</dbReference>
<dbReference type="CDD" id="cd14256">
    <property type="entry name" value="Dockerin_I"/>
    <property type="match status" value="1"/>
</dbReference>
<dbReference type="InterPro" id="IPR016134">
    <property type="entry name" value="Dockerin_dom"/>
</dbReference>
<dbReference type="SUPFAM" id="SSF63446">
    <property type="entry name" value="Type I dockerin domain"/>
    <property type="match status" value="1"/>
</dbReference>
<gene>
    <name evidence="2" type="ORF">METZ01_LOCUS134894</name>
</gene>
<dbReference type="InterPro" id="IPR018247">
    <property type="entry name" value="EF_Hand_1_Ca_BS"/>
</dbReference>
<dbReference type="PROSITE" id="PS00018">
    <property type="entry name" value="EF_HAND_1"/>
    <property type="match status" value="2"/>
</dbReference>
<feature type="non-terminal residue" evidence="2">
    <location>
        <position position="1"/>
    </location>
</feature>
<organism evidence="2">
    <name type="scientific">marine metagenome</name>
    <dbReference type="NCBI Taxonomy" id="408172"/>
    <lineage>
        <taxon>unclassified sequences</taxon>
        <taxon>metagenomes</taxon>
        <taxon>ecological metagenomes</taxon>
    </lineage>
</organism>
<protein>
    <recommendedName>
        <fullName evidence="1">Dockerin domain-containing protein</fullName>
    </recommendedName>
</protein>
<dbReference type="InterPro" id="IPR002105">
    <property type="entry name" value="Dockerin_1_rpt"/>
</dbReference>
<dbReference type="EMBL" id="UINC01019382">
    <property type="protein sequence ID" value="SVA82040.1"/>
    <property type="molecule type" value="Genomic_DNA"/>
</dbReference>
<proteinExistence type="predicted"/>
<dbReference type="Pfam" id="PF00404">
    <property type="entry name" value="Dockerin_1"/>
    <property type="match status" value="1"/>
</dbReference>
<accession>A0A381YYL2</accession>
<evidence type="ECO:0000259" key="1">
    <source>
        <dbReference type="PROSITE" id="PS51766"/>
    </source>
</evidence>
<feature type="domain" description="Dockerin" evidence="1">
    <location>
        <begin position="174"/>
        <end position="232"/>
    </location>
</feature>
<reference evidence="2" key="1">
    <citation type="submission" date="2018-05" db="EMBL/GenBank/DDBJ databases">
        <authorList>
            <person name="Lanie J.A."/>
            <person name="Ng W.-L."/>
            <person name="Kazmierczak K.M."/>
            <person name="Andrzejewski T.M."/>
            <person name="Davidsen T.M."/>
            <person name="Wayne K.J."/>
            <person name="Tettelin H."/>
            <person name="Glass J.I."/>
            <person name="Rusch D."/>
            <person name="Podicherti R."/>
            <person name="Tsui H.-C.T."/>
            <person name="Winkler M.E."/>
        </authorList>
    </citation>
    <scope>NUCLEOTIDE SEQUENCE</scope>
</reference>
<dbReference type="Gene3D" id="1.10.1330.10">
    <property type="entry name" value="Dockerin domain"/>
    <property type="match status" value="1"/>
</dbReference>
<dbReference type="AlphaFoldDB" id="A0A381YYL2"/>